<evidence type="ECO:0000256" key="2">
    <source>
        <dbReference type="SAM" id="Phobius"/>
    </source>
</evidence>
<evidence type="ECO:0000313" key="4">
    <source>
        <dbReference type="Proteomes" id="UP001138997"/>
    </source>
</evidence>
<dbReference type="Proteomes" id="UP001138997">
    <property type="component" value="Unassembled WGS sequence"/>
</dbReference>
<protein>
    <submittedName>
        <fullName evidence="3">Uncharacterized protein</fullName>
    </submittedName>
</protein>
<dbReference type="EMBL" id="JAJOMB010000002">
    <property type="protein sequence ID" value="MCD5310297.1"/>
    <property type="molecule type" value="Genomic_DNA"/>
</dbReference>
<gene>
    <name evidence="3" type="ORF">LR394_05265</name>
</gene>
<feature type="region of interest" description="Disordered" evidence="1">
    <location>
        <begin position="30"/>
        <end position="63"/>
    </location>
</feature>
<keyword evidence="2" id="KW-1133">Transmembrane helix</keyword>
<dbReference type="Gene3D" id="3.90.176.10">
    <property type="entry name" value="Toxin ADP-ribosyltransferase, Chain A, domain 1"/>
    <property type="match status" value="1"/>
</dbReference>
<dbReference type="AlphaFoldDB" id="A0A9X1N8F3"/>
<accession>A0A9X1N8F3</accession>
<name>A0A9X1N8F3_9ACTN</name>
<dbReference type="RefSeq" id="WP_231439222.1">
    <property type="nucleotide sequence ID" value="NZ_JAJOMB010000002.1"/>
</dbReference>
<keyword evidence="2" id="KW-0812">Transmembrane</keyword>
<keyword evidence="2" id="KW-0472">Membrane</keyword>
<comment type="caution">
    <text evidence="3">The sequence shown here is derived from an EMBL/GenBank/DDBJ whole genome shotgun (WGS) entry which is preliminary data.</text>
</comment>
<keyword evidence="4" id="KW-1185">Reference proteome</keyword>
<feature type="region of interest" description="Disordered" evidence="1">
    <location>
        <begin position="305"/>
        <end position="330"/>
    </location>
</feature>
<proteinExistence type="predicted"/>
<reference evidence="3" key="1">
    <citation type="submission" date="2021-11" db="EMBL/GenBank/DDBJ databases">
        <title>Streptomyces corallinus and Kineosporia corallina sp. nov., two new coral-derived marine actinobacteria.</title>
        <authorList>
            <person name="Buangrab K."/>
            <person name="Sutthacheep M."/>
            <person name="Yeemin T."/>
            <person name="Harunari E."/>
            <person name="Igarashi Y."/>
            <person name="Sripreechasak P."/>
            <person name="Kanchanasin P."/>
            <person name="Tanasupawat S."/>
            <person name="Phongsopitanun W."/>
        </authorList>
    </citation>
    <scope>NUCLEOTIDE SEQUENCE</scope>
    <source>
        <strain evidence="3">JCM 31032</strain>
    </source>
</reference>
<sequence>MTAQQVAVVLAIILIPVGVLLIGFGTRRAPEMSRPVEEAEAGTGRLEEAQSVPDPADEPATEATGAAALTVLETRPFVPVTEPGHESTPQERRRCRDRLGQMLDADLAEVVKLVANRPPELRGLLLTTPASVVSQELAVLRAYLRGNLTGLDARLRNGPLQEADSDIAACLVSGLGRLPVHHGVVFHRAERGDLPLDAFFPGAVLTEPAFARAERHAFPAGDSGSAPLISYVIWSETGRHTPLLVGHADTVVFPATARFRVLGLDHQPGQFEDDITVYLAEENSRPGGRRRPEQQVMDHLRDSARTAGIGPIDGPAPSPVSHPGLDETGRPYAVNTEALAAAEV</sequence>
<evidence type="ECO:0000313" key="3">
    <source>
        <dbReference type="EMBL" id="MCD5310297.1"/>
    </source>
</evidence>
<organism evidence="3 4">
    <name type="scientific">Kineosporia babensis</name>
    <dbReference type="NCBI Taxonomy" id="499548"/>
    <lineage>
        <taxon>Bacteria</taxon>
        <taxon>Bacillati</taxon>
        <taxon>Actinomycetota</taxon>
        <taxon>Actinomycetes</taxon>
        <taxon>Kineosporiales</taxon>
        <taxon>Kineosporiaceae</taxon>
        <taxon>Kineosporia</taxon>
    </lineage>
</organism>
<evidence type="ECO:0000256" key="1">
    <source>
        <dbReference type="SAM" id="MobiDB-lite"/>
    </source>
</evidence>
<feature type="transmembrane region" description="Helical" evidence="2">
    <location>
        <begin position="6"/>
        <end position="24"/>
    </location>
</feature>